<organism evidence="1 2">
    <name type="scientific">Lepidopterella palustris CBS 459.81</name>
    <dbReference type="NCBI Taxonomy" id="1314670"/>
    <lineage>
        <taxon>Eukaryota</taxon>
        <taxon>Fungi</taxon>
        <taxon>Dikarya</taxon>
        <taxon>Ascomycota</taxon>
        <taxon>Pezizomycotina</taxon>
        <taxon>Dothideomycetes</taxon>
        <taxon>Pleosporomycetidae</taxon>
        <taxon>Mytilinidiales</taxon>
        <taxon>Argynnaceae</taxon>
        <taxon>Lepidopterella</taxon>
    </lineage>
</organism>
<feature type="non-terminal residue" evidence="1">
    <location>
        <position position="1"/>
    </location>
</feature>
<proteinExistence type="predicted"/>
<reference evidence="1 2" key="1">
    <citation type="journal article" date="2016" name="Nat. Commun.">
        <title>Ectomycorrhizal ecology is imprinted in the genome of the dominant symbiotic fungus Cenococcum geophilum.</title>
        <authorList>
            <consortium name="DOE Joint Genome Institute"/>
            <person name="Peter M."/>
            <person name="Kohler A."/>
            <person name="Ohm R.A."/>
            <person name="Kuo A."/>
            <person name="Krutzmann J."/>
            <person name="Morin E."/>
            <person name="Arend M."/>
            <person name="Barry K.W."/>
            <person name="Binder M."/>
            <person name="Choi C."/>
            <person name="Clum A."/>
            <person name="Copeland A."/>
            <person name="Grisel N."/>
            <person name="Haridas S."/>
            <person name="Kipfer T."/>
            <person name="LaButti K."/>
            <person name="Lindquist E."/>
            <person name="Lipzen A."/>
            <person name="Maire R."/>
            <person name="Meier B."/>
            <person name="Mihaltcheva S."/>
            <person name="Molinier V."/>
            <person name="Murat C."/>
            <person name="Poggeler S."/>
            <person name="Quandt C.A."/>
            <person name="Sperisen C."/>
            <person name="Tritt A."/>
            <person name="Tisserant E."/>
            <person name="Crous P.W."/>
            <person name="Henrissat B."/>
            <person name="Nehls U."/>
            <person name="Egli S."/>
            <person name="Spatafora J.W."/>
            <person name="Grigoriev I.V."/>
            <person name="Martin F.M."/>
        </authorList>
    </citation>
    <scope>NUCLEOTIDE SEQUENCE [LARGE SCALE GENOMIC DNA]</scope>
    <source>
        <strain evidence="1 2">CBS 459.81</strain>
    </source>
</reference>
<name>A0A8E2JA51_9PEZI</name>
<accession>A0A8E2JA51</accession>
<gene>
    <name evidence="1" type="ORF">K432DRAFT_309687</name>
</gene>
<dbReference type="EMBL" id="KV745391">
    <property type="protein sequence ID" value="OCK74927.1"/>
    <property type="molecule type" value="Genomic_DNA"/>
</dbReference>
<dbReference type="AlphaFoldDB" id="A0A8E2JA51"/>
<evidence type="ECO:0000313" key="1">
    <source>
        <dbReference type="EMBL" id="OCK74927.1"/>
    </source>
</evidence>
<sequence length="56" mass="6221">ITALAVLNNSALVKKERFSYLARTNSLIELVIRSAWKATGIYLWNLSKALTSSQVP</sequence>
<evidence type="ECO:0000313" key="2">
    <source>
        <dbReference type="Proteomes" id="UP000250266"/>
    </source>
</evidence>
<protein>
    <submittedName>
        <fullName evidence="1">Uncharacterized protein</fullName>
    </submittedName>
</protein>
<keyword evidence="2" id="KW-1185">Reference proteome</keyword>
<dbReference type="Proteomes" id="UP000250266">
    <property type="component" value="Unassembled WGS sequence"/>
</dbReference>